<organism evidence="12 13">
    <name type="scientific">Triticum turgidum subsp. durum</name>
    <name type="common">Durum wheat</name>
    <name type="synonym">Triticum durum</name>
    <dbReference type="NCBI Taxonomy" id="4567"/>
    <lineage>
        <taxon>Eukaryota</taxon>
        <taxon>Viridiplantae</taxon>
        <taxon>Streptophyta</taxon>
        <taxon>Embryophyta</taxon>
        <taxon>Tracheophyta</taxon>
        <taxon>Spermatophyta</taxon>
        <taxon>Magnoliopsida</taxon>
        <taxon>Liliopsida</taxon>
        <taxon>Poales</taxon>
        <taxon>Poaceae</taxon>
        <taxon>BOP clade</taxon>
        <taxon>Pooideae</taxon>
        <taxon>Triticodae</taxon>
        <taxon>Triticeae</taxon>
        <taxon>Triticinae</taxon>
        <taxon>Triticum</taxon>
    </lineage>
</organism>
<keyword evidence="6 9" id="KW-0067">ATP-binding</keyword>
<dbReference type="InterPro" id="IPR008271">
    <property type="entry name" value="Ser/Thr_kinase_AS"/>
</dbReference>
<dbReference type="SMART" id="SM00220">
    <property type="entry name" value="S_TKc"/>
    <property type="match status" value="1"/>
</dbReference>
<keyword evidence="13" id="KW-1185">Reference proteome</keyword>
<sequence>MTAEKRIPLHILREITNGFSEHSRIGRGGYGDVYKGVYSGREIAVKLLHVDTVLGHDDRQYINEVGNLLRVKHPNIVQLLGYCYEIQNELIEHNGANHFTRHVYRVLFFEYLQGGSLDKHLCEESFAPDWSTRYKIIKGICEGLNFLHSCEPPIFHLDLKPANILLDSSMAPKLADFGLSRLFGGSHTHVTNRVVGTEAYMPPEFIKDAYIAHKNDVFSLGLVMIEIIKGSSGYSGYIETDEVGQFTQKVLGNWKNRIKAPSEYPLEESHQVQICIDTAMRCVEPDRNNRPNIAEVLDILRKTETHMPKRQLLISQSFCFPDPRENTNSCWRLQLWLPETVVGERRGREVLLSGWCSRVVEEKRASGGDECPRGAAGGEEVVVESTGCMMLLRKHQPSVRIMARTLFLLQSCHHVTLFQDYGLVRVTVLS</sequence>
<comment type="similarity">
    <text evidence="10">Belongs to the protein kinase superfamily.</text>
</comment>
<keyword evidence="5" id="KW-0418">Kinase</keyword>
<keyword evidence="3" id="KW-0808">Transferase</keyword>
<dbReference type="AlphaFoldDB" id="A0A9R1AGV7"/>
<evidence type="ECO:0000256" key="1">
    <source>
        <dbReference type="ARBA" id="ARBA00012513"/>
    </source>
</evidence>
<proteinExistence type="inferred from homology"/>
<evidence type="ECO:0000256" key="4">
    <source>
        <dbReference type="ARBA" id="ARBA00022741"/>
    </source>
</evidence>
<dbReference type="Proteomes" id="UP000324705">
    <property type="component" value="Chromosome 5B"/>
</dbReference>
<dbReference type="SUPFAM" id="SSF56112">
    <property type="entry name" value="Protein kinase-like (PK-like)"/>
    <property type="match status" value="1"/>
</dbReference>
<keyword evidence="4 9" id="KW-0547">Nucleotide-binding</keyword>
<accession>A0A9R1AGV7</accession>
<dbReference type="InterPro" id="IPR011009">
    <property type="entry name" value="Kinase-like_dom_sf"/>
</dbReference>
<evidence type="ECO:0000256" key="6">
    <source>
        <dbReference type="ARBA" id="ARBA00022840"/>
    </source>
</evidence>
<evidence type="ECO:0000256" key="7">
    <source>
        <dbReference type="ARBA" id="ARBA00047899"/>
    </source>
</evidence>
<gene>
    <name evidence="12" type="ORF">TRITD_5Bv1G024090</name>
</gene>
<dbReference type="GO" id="GO:0005524">
    <property type="term" value="F:ATP binding"/>
    <property type="evidence" value="ECO:0007669"/>
    <property type="project" value="UniProtKB-UniRule"/>
</dbReference>
<evidence type="ECO:0000313" key="12">
    <source>
        <dbReference type="EMBL" id="VAI27432.1"/>
    </source>
</evidence>
<evidence type="ECO:0000313" key="13">
    <source>
        <dbReference type="Proteomes" id="UP000324705"/>
    </source>
</evidence>
<dbReference type="Gene3D" id="1.10.510.10">
    <property type="entry name" value="Transferase(Phosphotransferase) domain 1"/>
    <property type="match status" value="1"/>
</dbReference>
<dbReference type="InterPro" id="IPR000719">
    <property type="entry name" value="Prot_kinase_dom"/>
</dbReference>
<evidence type="ECO:0000256" key="2">
    <source>
        <dbReference type="ARBA" id="ARBA00022527"/>
    </source>
</evidence>
<comment type="catalytic activity">
    <reaction evidence="8">
        <text>L-seryl-[protein] + ATP = O-phospho-L-seryl-[protein] + ADP + H(+)</text>
        <dbReference type="Rhea" id="RHEA:17989"/>
        <dbReference type="Rhea" id="RHEA-COMP:9863"/>
        <dbReference type="Rhea" id="RHEA-COMP:11604"/>
        <dbReference type="ChEBI" id="CHEBI:15378"/>
        <dbReference type="ChEBI" id="CHEBI:29999"/>
        <dbReference type="ChEBI" id="CHEBI:30616"/>
        <dbReference type="ChEBI" id="CHEBI:83421"/>
        <dbReference type="ChEBI" id="CHEBI:456216"/>
        <dbReference type="EC" id="2.7.11.1"/>
    </reaction>
</comment>
<reference evidence="12 13" key="1">
    <citation type="submission" date="2017-09" db="EMBL/GenBank/DDBJ databases">
        <authorList>
            <consortium name="International Durum Wheat Genome Sequencing Consortium (IDWGSC)"/>
            <person name="Milanesi L."/>
        </authorList>
    </citation>
    <scope>NUCLEOTIDE SEQUENCE [LARGE SCALE GENOMIC DNA]</scope>
    <source>
        <strain evidence="13">cv. Svevo</strain>
    </source>
</reference>
<dbReference type="PROSITE" id="PS50011">
    <property type="entry name" value="PROTEIN_KINASE_DOM"/>
    <property type="match status" value="1"/>
</dbReference>
<comment type="catalytic activity">
    <reaction evidence="7">
        <text>L-threonyl-[protein] + ATP = O-phospho-L-threonyl-[protein] + ADP + H(+)</text>
        <dbReference type="Rhea" id="RHEA:46608"/>
        <dbReference type="Rhea" id="RHEA-COMP:11060"/>
        <dbReference type="Rhea" id="RHEA-COMP:11605"/>
        <dbReference type="ChEBI" id="CHEBI:15378"/>
        <dbReference type="ChEBI" id="CHEBI:30013"/>
        <dbReference type="ChEBI" id="CHEBI:30616"/>
        <dbReference type="ChEBI" id="CHEBI:61977"/>
        <dbReference type="ChEBI" id="CHEBI:456216"/>
        <dbReference type="EC" id="2.7.11.1"/>
    </reaction>
</comment>
<dbReference type="PANTHER" id="PTHR45707">
    <property type="entry name" value="C2 CALCIUM/LIPID-BINDING PLANT PHOSPHORIBOSYLTRANSFERASE FAMILY PROTEIN"/>
    <property type="match status" value="1"/>
</dbReference>
<dbReference type="PROSITE" id="PS00107">
    <property type="entry name" value="PROTEIN_KINASE_ATP"/>
    <property type="match status" value="1"/>
</dbReference>
<dbReference type="GO" id="GO:0004674">
    <property type="term" value="F:protein serine/threonine kinase activity"/>
    <property type="evidence" value="ECO:0007669"/>
    <property type="project" value="UniProtKB-KW"/>
</dbReference>
<dbReference type="Pfam" id="PF00069">
    <property type="entry name" value="Pkinase"/>
    <property type="match status" value="1"/>
</dbReference>
<dbReference type="EC" id="2.7.11.1" evidence="1"/>
<evidence type="ECO:0000256" key="5">
    <source>
        <dbReference type="ARBA" id="ARBA00022777"/>
    </source>
</evidence>
<keyword evidence="2 10" id="KW-0723">Serine/threonine-protein kinase</keyword>
<feature type="domain" description="Protein kinase" evidence="11">
    <location>
        <begin position="19"/>
        <end position="307"/>
    </location>
</feature>
<dbReference type="FunFam" id="1.10.510.10:FF:001023">
    <property type="entry name" value="Os07g0541700 protein"/>
    <property type="match status" value="1"/>
</dbReference>
<name>A0A9R1AGV7_TRITD</name>
<feature type="binding site" evidence="9">
    <location>
        <position position="46"/>
    </location>
    <ligand>
        <name>ATP</name>
        <dbReference type="ChEBI" id="CHEBI:30616"/>
    </ligand>
</feature>
<dbReference type="Gramene" id="TRITD5Bv1G024090.1">
    <property type="protein sequence ID" value="TRITD5Bv1G024090.1"/>
    <property type="gene ID" value="TRITD5Bv1G024090"/>
</dbReference>
<evidence type="ECO:0000256" key="3">
    <source>
        <dbReference type="ARBA" id="ARBA00022679"/>
    </source>
</evidence>
<dbReference type="PANTHER" id="PTHR45707:SF46">
    <property type="entry name" value="PROTEIN KINASE DOMAIN-CONTAINING PROTEIN"/>
    <property type="match status" value="1"/>
</dbReference>
<evidence type="ECO:0000259" key="11">
    <source>
        <dbReference type="PROSITE" id="PS50011"/>
    </source>
</evidence>
<dbReference type="InterPro" id="IPR017441">
    <property type="entry name" value="Protein_kinase_ATP_BS"/>
</dbReference>
<evidence type="ECO:0000256" key="10">
    <source>
        <dbReference type="RuleBase" id="RU000304"/>
    </source>
</evidence>
<evidence type="ECO:0000256" key="9">
    <source>
        <dbReference type="PROSITE-ProRule" id="PRU10141"/>
    </source>
</evidence>
<evidence type="ECO:0000256" key="8">
    <source>
        <dbReference type="ARBA" id="ARBA00048679"/>
    </source>
</evidence>
<protein>
    <recommendedName>
        <fullName evidence="1">non-specific serine/threonine protein kinase</fullName>
        <ecNumber evidence="1">2.7.11.1</ecNumber>
    </recommendedName>
</protein>
<dbReference type="EMBL" id="LT934120">
    <property type="protein sequence ID" value="VAI27432.1"/>
    <property type="molecule type" value="Genomic_DNA"/>
</dbReference>
<dbReference type="Gene3D" id="3.30.200.20">
    <property type="entry name" value="Phosphorylase Kinase, domain 1"/>
    <property type="match status" value="1"/>
</dbReference>
<dbReference type="PROSITE" id="PS00108">
    <property type="entry name" value="PROTEIN_KINASE_ST"/>
    <property type="match status" value="1"/>
</dbReference>